<evidence type="ECO:0000313" key="3">
    <source>
        <dbReference type="Proteomes" id="UP000078113"/>
    </source>
</evidence>
<evidence type="ECO:0008006" key="4">
    <source>
        <dbReference type="Google" id="ProtNLM"/>
    </source>
</evidence>
<accession>A0A8X7T671</accession>
<reference evidence="2" key="1">
    <citation type="submission" date="2016-04" db="EMBL/GenBank/DDBJ databases">
        <authorList>
            <person name="Nguyen H.D."/>
            <person name="Samba Siva P."/>
            <person name="Cullis J."/>
            <person name="Levesque C.A."/>
            <person name="Hambleton S."/>
        </authorList>
    </citation>
    <scope>NUCLEOTIDE SEQUENCE</scope>
    <source>
        <strain evidence="2">DAOMC 236422</strain>
    </source>
</reference>
<gene>
    <name evidence="2" type="ORF">A4X09_0g2766</name>
</gene>
<evidence type="ECO:0000256" key="1">
    <source>
        <dbReference type="SAM" id="MobiDB-lite"/>
    </source>
</evidence>
<name>A0A8X7T671_9BASI</name>
<dbReference type="Proteomes" id="UP000078113">
    <property type="component" value="Unassembled WGS sequence"/>
</dbReference>
<dbReference type="EMBL" id="LWDG02000088">
    <property type="protein sequence ID" value="KAE8269563.1"/>
    <property type="molecule type" value="Genomic_DNA"/>
</dbReference>
<sequence>MRGDGSRPGPPAGLRPHGVLSRGILTSPAGCEKSSTDAPSLDLAPGCEEEEGKPSVPSEGEPAIRIDTAPHFFTARTFTVDQNKPLGQRIKRRGTTVSVQPGPDVGSGAAYRRHIPLTTHLRINDSDGPSMSSLLDMGASLSVIDRNLLEVLEGTAQGTPMPHGLGNASSLGWCAIPFFIDARDDRGRDAELCTTRDVVVRARSHVWVPFDTGSLAPGLYYTAFPRLGVNEAESRRTPVADAVIAQLGAVGVHSAHTFELPALASTVAVHSAAATAPAPDETAAQPLDMVEESDGFGLVDPAVEAETTLVDGPSTWELTRPESLIPLWLMCSADIPAHLLLKAGLGG</sequence>
<organism evidence="2 3">
    <name type="scientific">Tilletia walkeri</name>
    <dbReference type="NCBI Taxonomy" id="117179"/>
    <lineage>
        <taxon>Eukaryota</taxon>
        <taxon>Fungi</taxon>
        <taxon>Dikarya</taxon>
        <taxon>Basidiomycota</taxon>
        <taxon>Ustilaginomycotina</taxon>
        <taxon>Exobasidiomycetes</taxon>
        <taxon>Tilletiales</taxon>
        <taxon>Tilletiaceae</taxon>
        <taxon>Tilletia</taxon>
    </lineage>
</organism>
<dbReference type="AlphaFoldDB" id="A0A8X7T671"/>
<evidence type="ECO:0000313" key="2">
    <source>
        <dbReference type="EMBL" id="KAE8269563.1"/>
    </source>
</evidence>
<reference evidence="2" key="2">
    <citation type="journal article" date="2019" name="IMA Fungus">
        <title>Genome sequencing and comparison of five Tilletia species to identify candidate genes for the detection of regulated species infecting wheat.</title>
        <authorList>
            <person name="Nguyen H.D.T."/>
            <person name="Sultana T."/>
            <person name="Kesanakurti P."/>
            <person name="Hambleton S."/>
        </authorList>
    </citation>
    <scope>NUCLEOTIDE SEQUENCE</scope>
    <source>
        <strain evidence="2">DAOMC 236422</strain>
    </source>
</reference>
<proteinExistence type="predicted"/>
<keyword evidence="3" id="KW-1185">Reference proteome</keyword>
<protein>
    <recommendedName>
        <fullName evidence="4">Peptidase A2 domain-containing protein</fullName>
    </recommendedName>
</protein>
<feature type="region of interest" description="Disordered" evidence="1">
    <location>
        <begin position="1"/>
        <end position="62"/>
    </location>
</feature>
<comment type="caution">
    <text evidence="2">The sequence shown here is derived from an EMBL/GenBank/DDBJ whole genome shotgun (WGS) entry which is preliminary data.</text>
</comment>